<gene>
    <name evidence="3" type="ORF">AKJ08_1185</name>
</gene>
<dbReference type="RefSeq" id="WP_082342787.1">
    <property type="nucleotide sequence ID" value="NZ_CP012332.1"/>
</dbReference>
<proteinExistence type="inferred from homology"/>
<evidence type="ECO:0000313" key="3">
    <source>
        <dbReference type="EMBL" id="AKU90798.1"/>
    </source>
</evidence>
<name>A0A0K1PB88_9BACT</name>
<reference evidence="3 4" key="1">
    <citation type="submission" date="2015-08" db="EMBL/GenBank/DDBJ databases">
        <authorList>
            <person name="Babu N.S."/>
            <person name="Beckwith C.J."/>
            <person name="Beseler K.G."/>
            <person name="Brison A."/>
            <person name="Carone J.V."/>
            <person name="Caskin T.P."/>
            <person name="Diamond M."/>
            <person name="Durham M.E."/>
            <person name="Foxe J.M."/>
            <person name="Go M."/>
            <person name="Henderson B.A."/>
            <person name="Jones I.B."/>
            <person name="McGettigan J.A."/>
            <person name="Micheletti S.J."/>
            <person name="Nasrallah M.E."/>
            <person name="Ortiz D."/>
            <person name="Piller C.R."/>
            <person name="Privatt S.R."/>
            <person name="Schneider S.L."/>
            <person name="Sharp S."/>
            <person name="Smith T.C."/>
            <person name="Stanton J.D."/>
            <person name="Ullery H.E."/>
            <person name="Wilson R.J."/>
            <person name="Serrano M.G."/>
            <person name="Buck G."/>
            <person name="Lee V."/>
            <person name="Wang Y."/>
            <person name="Carvalho R."/>
            <person name="Voegtly L."/>
            <person name="Shi R."/>
            <person name="Duckworth R."/>
            <person name="Johnson A."/>
            <person name="Loviza R."/>
            <person name="Walstead R."/>
            <person name="Shah Z."/>
            <person name="Kiflezghi M."/>
            <person name="Wade K."/>
            <person name="Ball S.L."/>
            <person name="Bradley K.W."/>
            <person name="Asai D.J."/>
            <person name="Bowman C.A."/>
            <person name="Russell D.A."/>
            <person name="Pope W.H."/>
            <person name="Jacobs-Sera D."/>
            <person name="Hendrix R.W."/>
            <person name="Hatfull G.F."/>
        </authorList>
    </citation>
    <scope>NUCLEOTIDE SEQUENCE [LARGE SCALE GENOMIC DNA]</scope>
    <source>
        <strain evidence="3 4">DSM 27710</strain>
    </source>
</reference>
<dbReference type="GO" id="GO:0005829">
    <property type="term" value="C:cytosol"/>
    <property type="evidence" value="ECO:0007669"/>
    <property type="project" value="TreeGrafter"/>
</dbReference>
<dbReference type="Gene3D" id="3.30.450.40">
    <property type="match status" value="1"/>
</dbReference>
<dbReference type="PROSITE" id="PS01320">
    <property type="entry name" value="UPF0067"/>
    <property type="match status" value="1"/>
</dbReference>
<dbReference type="GO" id="GO:0033745">
    <property type="term" value="F:L-methionine-(R)-S-oxide reductase activity"/>
    <property type="evidence" value="ECO:0007669"/>
    <property type="project" value="TreeGrafter"/>
</dbReference>
<dbReference type="Proteomes" id="UP000055590">
    <property type="component" value="Chromosome"/>
</dbReference>
<organism evidence="3 4">
    <name type="scientific">Vulgatibacter incomptus</name>
    <dbReference type="NCBI Taxonomy" id="1391653"/>
    <lineage>
        <taxon>Bacteria</taxon>
        <taxon>Pseudomonadati</taxon>
        <taxon>Myxococcota</taxon>
        <taxon>Myxococcia</taxon>
        <taxon>Myxococcales</taxon>
        <taxon>Cystobacterineae</taxon>
        <taxon>Vulgatibacteraceae</taxon>
        <taxon>Vulgatibacter</taxon>
    </lineage>
</organism>
<dbReference type="SUPFAM" id="SSF55781">
    <property type="entry name" value="GAF domain-like"/>
    <property type="match status" value="1"/>
</dbReference>
<dbReference type="KEGG" id="vin:AKJ08_1185"/>
<dbReference type="InterPro" id="IPR000614">
    <property type="entry name" value="FRMsr_CS"/>
</dbReference>
<dbReference type="PATRIC" id="fig|1391653.3.peg.1236"/>
<dbReference type="EMBL" id="CP012332">
    <property type="protein sequence ID" value="AKU90798.1"/>
    <property type="molecule type" value="Genomic_DNA"/>
</dbReference>
<dbReference type="Pfam" id="PF01590">
    <property type="entry name" value="GAF"/>
    <property type="match status" value="1"/>
</dbReference>
<feature type="domain" description="GAF" evidence="2">
    <location>
        <begin position="57"/>
        <end position="164"/>
    </location>
</feature>
<protein>
    <submittedName>
        <fullName evidence="3">GAF domain protein</fullName>
    </submittedName>
</protein>
<evidence type="ECO:0000313" key="4">
    <source>
        <dbReference type="Proteomes" id="UP000055590"/>
    </source>
</evidence>
<dbReference type="PANTHER" id="PTHR21021:SF15">
    <property type="entry name" value="FREE METHIONINE-R-SULFOXIDE REDUCTASE"/>
    <property type="match status" value="1"/>
</dbReference>
<evidence type="ECO:0000256" key="1">
    <source>
        <dbReference type="ARBA" id="ARBA00038454"/>
    </source>
</evidence>
<sequence length="172" mass="18498">MAEGIYLPPIPRGTLLPEPARVERLQQALPLILATTEGETDAVAIQATLATLLWDALPQASWCGFYRTTAPGMLTVGPYRGPMGCLRIPFERGVCGACARTGQTQLVEDVTRFADHIACDDATRSELVVPVFAHGEVVAVLDLDSHQLAAFSAREAEVLEAFLSRAFATAVF</sequence>
<keyword evidence="4" id="KW-1185">Reference proteome</keyword>
<dbReference type="STRING" id="1391653.AKJ08_1185"/>
<accession>A0A0K1PB88</accession>
<dbReference type="AlphaFoldDB" id="A0A0K1PB88"/>
<dbReference type="InterPro" id="IPR003018">
    <property type="entry name" value="GAF"/>
</dbReference>
<comment type="similarity">
    <text evidence="1">Belongs to the free Met sulfoxide reductase family.</text>
</comment>
<evidence type="ECO:0000259" key="2">
    <source>
        <dbReference type="Pfam" id="PF01590"/>
    </source>
</evidence>
<dbReference type="PANTHER" id="PTHR21021">
    <property type="entry name" value="GAF/PUTATIVE CYTOSKELETAL PROTEIN"/>
    <property type="match status" value="1"/>
</dbReference>
<dbReference type="OrthoDB" id="9796252at2"/>
<dbReference type="InterPro" id="IPR051330">
    <property type="entry name" value="Phosphatase_reg/MetRdx"/>
</dbReference>
<dbReference type="InterPro" id="IPR029016">
    <property type="entry name" value="GAF-like_dom_sf"/>
</dbReference>